<dbReference type="CDD" id="cd01129">
    <property type="entry name" value="PulE-GspE-like"/>
    <property type="match status" value="1"/>
</dbReference>
<dbReference type="EMBL" id="JANQAO010000001">
    <property type="protein sequence ID" value="MDM5146817.1"/>
    <property type="molecule type" value="Genomic_DNA"/>
</dbReference>
<protein>
    <submittedName>
        <fullName evidence="5">ATPase, T2SS/T4P/T4SS family</fullName>
    </submittedName>
</protein>
<dbReference type="Gene3D" id="3.30.450.90">
    <property type="match status" value="1"/>
</dbReference>
<dbReference type="InterPro" id="IPR003593">
    <property type="entry name" value="AAA+_ATPase"/>
</dbReference>
<reference evidence="5" key="2">
    <citation type="journal article" date="2023" name="Microbiome">
        <title>Synthase-selected sorting approach identifies a beta-lactone synthase in a nudibranch symbiotic bacterium.</title>
        <authorList>
            <person name="Dzunkova M."/>
            <person name="La Clair J.J."/>
            <person name="Tyml T."/>
            <person name="Doud D."/>
            <person name="Schulz F."/>
            <person name="Piquer-Esteban S."/>
            <person name="Porcel Sanchis D."/>
            <person name="Osborn A."/>
            <person name="Robinson D."/>
            <person name="Louie K.B."/>
            <person name="Bowen B.P."/>
            <person name="Bowers R.M."/>
            <person name="Lee J."/>
            <person name="Arnau V."/>
            <person name="Diaz-Villanueva W."/>
            <person name="Stepanauskas R."/>
            <person name="Gosliner T."/>
            <person name="Date S.V."/>
            <person name="Northen T.R."/>
            <person name="Cheng J.F."/>
            <person name="Burkart M.D."/>
            <person name="Woyke T."/>
        </authorList>
    </citation>
    <scope>NUCLEOTIDE SEQUENCE</scope>
    <source>
        <strain evidence="5">Df01</strain>
    </source>
</reference>
<reference evidence="5" key="1">
    <citation type="submission" date="2022-08" db="EMBL/GenBank/DDBJ databases">
        <authorList>
            <person name="Dzunkova M."/>
            <person name="La Clair J."/>
            <person name="Tyml T."/>
            <person name="Doud D."/>
            <person name="Schulz F."/>
            <person name="Piquer S."/>
            <person name="Porcel Sanchis D."/>
            <person name="Osborn A."/>
            <person name="Robinson D."/>
            <person name="Louie K.B."/>
            <person name="Bowen B.P."/>
            <person name="Bowers R."/>
            <person name="Lee J."/>
            <person name="Arnau Llombart V."/>
            <person name="Diaz Villanueva W."/>
            <person name="Gosliner T."/>
            <person name="Northen T."/>
            <person name="Cheng J.-F."/>
            <person name="Burkart M.D."/>
            <person name="Woyke T."/>
        </authorList>
    </citation>
    <scope>NUCLEOTIDE SEQUENCE</scope>
    <source>
        <strain evidence="5">Df01</strain>
    </source>
</reference>
<name>A0ABT7QJA5_9GAMM</name>
<sequence>MADFLDDLNDGDQEEATVPLGERLLEKRALSDDQLRIALYEQQSSQEPLGRVLVRLGFVTEATIRDILSESGGVSVVDLRKITVDPEVLARLPLDVAKQYNVFPIAFRPEDSAIVLAVANPNDFVLADQIRAFLGGDYEIEFMVAEESEISRAVDEYYGLELTIEGILREIEIGDFSDGSGVSDYQGDGSSNPIVRLVNAFLNDAVKRGASDIHFEPEESFLRVRYRIDGVLRQIRSLHRSYWDSMAVRLKVISEMNIAESRLPQDGRISFTLYGRIIDFRVACQPTTHGENFVLRILDQQRNVTKLDNLGLPNKAKKLLELIISRPNGVIMVTGPTGSGKTTTLYSIIQHLNTERVNIMTLEDPVEYPLPMIRQTPIGESGKMDWGVGINSILRQDPDIILVGEVREQETAEQVFRAAMTGHLVLTTLHTNDAITVIPRLQDLGVLPDIMATNISGVIAQRLIRRLCPHCKKIKESYEEKEKIILDNFTDDISQYKVYSPVGCPNCEYQGYRGRIAIMEILKFNEALDAAVTQRKTAKEIKEVAIETKAFVSMAESGVGKIFEGLTTLEEIGRVIDLTSFLHGMLQNESSD</sequence>
<feature type="domain" description="AAA+ ATPase" evidence="4">
    <location>
        <begin position="327"/>
        <end position="456"/>
    </location>
</feature>
<keyword evidence="3" id="KW-0067">ATP-binding</keyword>
<evidence type="ECO:0000256" key="3">
    <source>
        <dbReference type="ARBA" id="ARBA00022840"/>
    </source>
</evidence>
<dbReference type="SUPFAM" id="SSF160246">
    <property type="entry name" value="EspE N-terminal domain-like"/>
    <property type="match status" value="1"/>
</dbReference>
<dbReference type="Gene3D" id="3.30.300.160">
    <property type="entry name" value="Type II secretion system, protein E, N-terminal domain"/>
    <property type="match status" value="1"/>
</dbReference>
<evidence type="ECO:0000259" key="4">
    <source>
        <dbReference type="SMART" id="SM00382"/>
    </source>
</evidence>
<gene>
    <name evidence="5" type="ORF">NQX30_00225</name>
</gene>
<evidence type="ECO:0000313" key="6">
    <source>
        <dbReference type="Proteomes" id="UP001168167"/>
    </source>
</evidence>
<dbReference type="PANTHER" id="PTHR30258:SF3">
    <property type="entry name" value="SLL1921 PROTEIN"/>
    <property type="match status" value="1"/>
</dbReference>
<dbReference type="InterPro" id="IPR037257">
    <property type="entry name" value="T2SS_E_N_sf"/>
</dbReference>
<dbReference type="Pfam" id="PF00437">
    <property type="entry name" value="T2SSE"/>
    <property type="match status" value="1"/>
</dbReference>
<evidence type="ECO:0000256" key="1">
    <source>
        <dbReference type="ARBA" id="ARBA00006611"/>
    </source>
</evidence>
<accession>A0ABT7QJA5</accession>
<organism evidence="5 6">
    <name type="scientific">Candidatus Doriopsillibacter californiensis</name>
    <dbReference type="NCBI Taxonomy" id="2970740"/>
    <lineage>
        <taxon>Bacteria</taxon>
        <taxon>Pseudomonadati</taxon>
        <taxon>Pseudomonadota</taxon>
        <taxon>Gammaproteobacteria</taxon>
        <taxon>Candidatus Tethybacterales</taxon>
        <taxon>Candidatus Persebacteraceae</taxon>
        <taxon>Candidatus Doriopsillibacter</taxon>
    </lineage>
</organism>
<comment type="similarity">
    <text evidence="1">Belongs to the GSP E family.</text>
</comment>
<evidence type="ECO:0000256" key="2">
    <source>
        <dbReference type="ARBA" id="ARBA00022741"/>
    </source>
</evidence>
<comment type="caution">
    <text evidence="5">The sequence shown here is derived from an EMBL/GenBank/DDBJ whole genome shotgun (WGS) entry which is preliminary data.</text>
</comment>
<dbReference type="Gene3D" id="3.40.50.300">
    <property type="entry name" value="P-loop containing nucleotide triphosphate hydrolases"/>
    <property type="match status" value="1"/>
</dbReference>
<evidence type="ECO:0000313" key="5">
    <source>
        <dbReference type="EMBL" id="MDM5146817.1"/>
    </source>
</evidence>
<dbReference type="InterPro" id="IPR007831">
    <property type="entry name" value="T2SS_GspE_N"/>
</dbReference>
<dbReference type="InterPro" id="IPR001482">
    <property type="entry name" value="T2SS/T4SS_dom"/>
</dbReference>
<dbReference type="SMART" id="SM00382">
    <property type="entry name" value="AAA"/>
    <property type="match status" value="1"/>
</dbReference>
<dbReference type="Proteomes" id="UP001168167">
    <property type="component" value="Unassembled WGS sequence"/>
</dbReference>
<dbReference type="Pfam" id="PF05157">
    <property type="entry name" value="MshEN"/>
    <property type="match status" value="1"/>
</dbReference>
<keyword evidence="6" id="KW-1185">Reference proteome</keyword>
<dbReference type="SUPFAM" id="SSF52540">
    <property type="entry name" value="P-loop containing nucleoside triphosphate hydrolases"/>
    <property type="match status" value="1"/>
</dbReference>
<keyword evidence="2" id="KW-0547">Nucleotide-binding</keyword>
<dbReference type="PANTHER" id="PTHR30258">
    <property type="entry name" value="TYPE II SECRETION SYSTEM PROTEIN GSPE-RELATED"/>
    <property type="match status" value="1"/>
</dbReference>
<dbReference type="InterPro" id="IPR027417">
    <property type="entry name" value="P-loop_NTPase"/>
</dbReference>
<proteinExistence type="inferred from homology"/>